<dbReference type="PROSITE" id="PS50994">
    <property type="entry name" value="INTEGRASE"/>
    <property type="match status" value="1"/>
</dbReference>
<accession>A0A5J4V8I3</accession>
<gene>
    <name evidence="2" type="ORF">EZS28_025665</name>
</gene>
<evidence type="ECO:0000313" key="2">
    <source>
        <dbReference type="EMBL" id="KAA6378809.1"/>
    </source>
</evidence>
<name>A0A5J4V8I3_9EUKA</name>
<comment type="caution">
    <text evidence="2">The sequence shown here is derived from an EMBL/GenBank/DDBJ whole genome shotgun (WGS) entry which is preliminary data.</text>
</comment>
<dbReference type="Proteomes" id="UP000324800">
    <property type="component" value="Unassembled WGS sequence"/>
</dbReference>
<dbReference type="InterPro" id="IPR012337">
    <property type="entry name" value="RNaseH-like_sf"/>
</dbReference>
<organism evidence="2 3">
    <name type="scientific">Streblomastix strix</name>
    <dbReference type="NCBI Taxonomy" id="222440"/>
    <lineage>
        <taxon>Eukaryota</taxon>
        <taxon>Metamonada</taxon>
        <taxon>Preaxostyla</taxon>
        <taxon>Oxymonadida</taxon>
        <taxon>Streblomastigidae</taxon>
        <taxon>Streblomastix</taxon>
    </lineage>
</organism>
<dbReference type="AlphaFoldDB" id="A0A5J4V8I3"/>
<dbReference type="GO" id="GO:0015074">
    <property type="term" value="P:DNA integration"/>
    <property type="evidence" value="ECO:0007669"/>
    <property type="project" value="InterPro"/>
</dbReference>
<dbReference type="EMBL" id="SNRW01008909">
    <property type="protein sequence ID" value="KAA6378809.1"/>
    <property type="molecule type" value="Genomic_DNA"/>
</dbReference>
<dbReference type="SUPFAM" id="SSF53098">
    <property type="entry name" value="Ribonuclease H-like"/>
    <property type="match status" value="1"/>
</dbReference>
<sequence length="376" mass="44103">MKFTKNKQEQYVLLIKADDIQIGGKSISDWYDIYLTEAQQYNTPKKEANSIRRVSQQSQDNEQDDQLSLFPFRSKIKQYERINKEKITIPTQIKDIQVKPLSKLQRPYFSPKIGSWEIDIIFGTNPLTRRTRLYLFAININTKYLVVIPMKDKSSEQLKIALKKLIKQVYVNNIRGDGETGFKANIIKQLCDENNITSYFTSSPYTQHNRIVDSVIRTIRNGFGQDLISFANPNKMQQIVDIYNKTPHLAYQNQFTPQQVQLSRDLEGKFIRQKQQQLELQLIKQQREQLFDFKSGNILMVHVDYSRTGIRFQKQRRQFNELATFITYKNGNVVCKLLNPYEGISVIELPIYYCKFISDDLNSLPANYKSQFNISN</sequence>
<reference evidence="2 3" key="1">
    <citation type="submission" date="2019-03" db="EMBL/GenBank/DDBJ databases">
        <title>Single cell metagenomics reveals metabolic interactions within the superorganism composed of flagellate Streblomastix strix and complex community of Bacteroidetes bacteria on its surface.</title>
        <authorList>
            <person name="Treitli S.C."/>
            <person name="Kolisko M."/>
            <person name="Husnik F."/>
            <person name="Keeling P."/>
            <person name="Hampl V."/>
        </authorList>
    </citation>
    <scope>NUCLEOTIDE SEQUENCE [LARGE SCALE GENOMIC DNA]</scope>
    <source>
        <strain evidence="2">ST1C</strain>
    </source>
</reference>
<dbReference type="GO" id="GO:0003676">
    <property type="term" value="F:nucleic acid binding"/>
    <property type="evidence" value="ECO:0007669"/>
    <property type="project" value="InterPro"/>
</dbReference>
<dbReference type="InterPro" id="IPR001584">
    <property type="entry name" value="Integrase_cat-core"/>
</dbReference>
<protein>
    <recommendedName>
        <fullName evidence="1">Integrase catalytic domain-containing protein</fullName>
    </recommendedName>
</protein>
<proteinExistence type="predicted"/>
<dbReference type="Gene3D" id="3.30.420.10">
    <property type="entry name" value="Ribonuclease H-like superfamily/Ribonuclease H"/>
    <property type="match status" value="1"/>
</dbReference>
<evidence type="ECO:0000259" key="1">
    <source>
        <dbReference type="PROSITE" id="PS50994"/>
    </source>
</evidence>
<evidence type="ECO:0000313" key="3">
    <source>
        <dbReference type="Proteomes" id="UP000324800"/>
    </source>
</evidence>
<feature type="domain" description="Integrase catalytic" evidence="1">
    <location>
        <begin position="103"/>
        <end position="265"/>
    </location>
</feature>
<dbReference type="InterPro" id="IPR036397">
    <property type="entry name" value="RNaseH_sf"/>
</dbReference>